<dbReference type="InterPro" id="IPR011721">
    <property type="entry name" value="CHP02096"/>
</dbReference>
<dbReference type="eggNOG" id="COG3631">
    <property type="taxonomic scope" value="Bacteria"/>
</dbReference>
<dbReference type="CDD" id="cd00531">
    <property type="entry name" value="NTF2_like"/>
    <property type="match status" value="1"/>
</dbReference>
<protein>
    <recommendedName>
        <fullName evidence="1">SnoaL-like domain-containing protein</fullName>
    </recommendedName>
</protein>
<dbReference type="STRING" id="1280952.HJA_14669"/>
<proteinExistence type="predicted"/>
<dbReference type="SUPFAM" id="SSF54427">
    <property type="entry name" value="NTF2-like"/>
    <property type="match status" value="1"/>
</dbReference>
<dbReference type="OrthoDB" id="582835at2"/>
<keyword evidence="3" id="KW-1185">Reference proteome</keyword>
<dbReference type="InterPro" id="IPR032710">
    <property type="entry name" value="NTF2-like_dom_sf"/>
</dbReference>
<dbReference type="Gene3D" id="3.10.450.50">
    <property type="match status" value="1"/>
</dbReference>
<evidence type="ECO:0000259" key="1">
    <source>
        <dbReference type="Pfam" id="PF12680"/>
    </source>
</evidence>
<sequence length="133" mass="15216">MTKTEALIERYYEAFNAGDREGMLACLADDVRHDVNEGTARGGKDKFRAFMEHMDTCYSEQLTDMAIMVSRNGRRAAAEFIVNGIYRTTDGDLPPAHGQRYRLPAGAFFEVEDGFIRRVTTYYNLSEWIRQVS</sequence>
<dbReference type="PATRIC" id="fig|1280952.3.peg.2934"/>
<evidence type="ECO:0000313" key="3">
    <source>
        <dbReference type="Proteomes" id="UP000024816"/>
    </source>
</evidence>
<name>A0A059F8H1_9PROT</name>
<comment type="caution">
    <text evidence="2">The sequence shown here is derived from an EMBL/GenBank/DDBJ whole genome shotgun (WGS) entry which is preliminary data.</text>
</comment>
<dbReference type="RefSeq" id="WP_035583613.1">
    <property type="nucleotide sequence ID" value="NZ_ARYJ01000011.1"/>
</dbReference>
<dbReference type="InterPro" id="IPR037401">
    <property type="entry name" value="SnoaL-like"/>
</dbReference>
<gene>
    <name evidence="2" type="ORF">HJA_14669</name>
</gene>
<dbReference type="NCBIfam" id="TIGR02096">
    <property type="entry name" value="ketosteroid isomerase-related protein"/>
    <property type="match status" value="1"/>
</dbReference>
<dbReference type="EMBL" id="ARYJ01000011">
    <property type="protein sequence ID" value="KCZ86853.1"/>
    <property type="molecule type" value="Genomic_DNA"/>
</dbReference>
<dbReference type="AlphaFoldDB" id="A0A059F8H1"/>
<feature type="domain" description="SnoaL-like" evidence="1">
    <location>
        <begin position="8"/>
        <end position="118"/>
    </location>
</feature>
<dbReference type="Proteomes" id="UP000024816">
    <property type="component" value="Unassembled WGS sequence"/>
</dbReference>
<organism evidence="2 3">
    <name type="scientific">Hyphomonas jannaschiana VP2</name>
    <dbReference type="NCBI Taxonomy" id="1280952"/>
    <lineage>
        <taxon>Bacteria</taxon>
        <taxon>Pseudomonadati</taxon>
        <taxon>Pseudomonadota</taxon>
        <taxon>Alphaproteobacteria</taxon>
        <taxon>Hyphomonadales</taxon>
        <taxon>Hyphomonadaceae</taxon>
        <taxon>Hyphomonas</taxon>
    </lineage>
</organism>
<accession>A0A059F8H1</accession>
<reference evidence="2 3" key="1">
    <citation type="journal article" date="2014" name="Antonie Van Leeuwenhoek">
        <title>Hyphomonas beringensis sp. nov. and Hyphomonas chukchiensis sp. nov., isolated from surface seawater of the Bering Sea and Chukchi Sea.</title>
        <authorList>
            <person name="Li C."/>
            <person name="Lai Q."/>
            <person name="Li G."/>
            <person name="Dong C."/>
            <person name="Wang J."/>
            <person name="Liao Y."/>
            <person name="Shao Z."/>
        </authorList>
    </citation>
    <scope>NUCLEOTIDE SEQUENCE [LARGE SCALE GENOMIC DNA]</scope>
    <source>
        <strain evidence="2 3">VP2</strain>
    </source>
</reference>
<evidence type="ECO:0000313" key="2">
    <source>
        <dbReference type="EMBL" id="KCZ86853.1"/>
    </source>
</evidence>
<dbReference type="Pfam" id="PF12680">
    <property type="entry name" value="SnoaL_2"/>
    <property type="match status" value="1"/>
</dbReference>